<evidence type="ECO:0000256" key="3">
    <source>
        <dbReference type="ARBA" id="ARBA00022692"/>
    </source>
</evidence>
<dbReference type="GO" id="GO:0005886">
    <property type="term" value="C:plasma membrane"/>
    <property type="evidence" value="ECO:0007669"/>
    <property type="project" value="UniProtKB-SubCell"/>
</dbReference>
<feature type="transmembrane region" description="Helical" evidence="7">
    <location>
        <begin position="110"/>
        <end position="134"/>
    </location>
</feature>
<protein>
    <submittedName>
        <fullName evidence="8">ATP synthase subunit I</fullName>
    </submittedName>
</protein>
<evidence type="ECO:0000256" key="6">
    <source>
        <dbReference type="SAM" id="MobiDB-lite"/>
    </source>
</evidence>
<dbReference type="RefSeq" id="WP_109037743.1">
    <property type="nucleotide sequence ID" value="NZ_CP029210.1"/>
</dbReference>
<name>A0A2U8FUL0_9BURK</name>
<sequence>MQPPQSHKPGGQHAAQQAFDDSDWTEDIDPPVRPLTRQEAQALVAKHPSMSVWRILAWQAAVAVLVALVWGVLSQSPASAVSALYGGAVVVIPNALMARGIFGRGAGRSVGVLLVWELLKLGLSGAMLALSPVLLRPIDWAAMLVTLVLCLKVIGVVLLLGQGRAKKSV</sequence>
<evidence type="ECO:0000256" key="5">
    <source>
        <dbReference type="ARBA" id="ARBA00023136"/>
    </source>
</evidence>
<dbReference type="AlphaFoldDB" id="A0A2U8FUL0"/>
<dbReference type="EMBL" id="CP029210">
    <property type="protein sequence ID" value="AWI54745.1"/>
    <property type="molecule type" value="Genomic_DNA"/>
</dbReference>
<reference evidence="8 9" key="1">
    <citation type="submission" date="2018-05" db="EMBL/GenBank/DDBJ databases">
        <title>complete genome sequence of Aquabacterium olei NBRC 110486.</title>
        <authorList>
            <person name="Tang B."/>
            <person name="Chang J."/>
            <person name="Zhang L."/>
            <person name="Yang H."/>
        </authorList>
    </citation>
    <scope>NUCLEOTIDE SEQUENCE [LARGE SCALE GENOMIC DNA]</scope>
    <source>
        <strain evidence="8 9">NBRC 110486</strain>
    </source>
</reference>
<dbReference type="KEGG" id="aon:DEH84_15955"/>
<keyword evidence="9" id="KW-1185">Reference proteome</keyword>
<keyword evidence="4 7" id="KW-1133">Transmembrane helix</keyword>
<comment type="subcellular location">
    <subcellularLocation>
        <location evidence="1">Cell membrane</location>
        <topology evidence="1">Multi-pass membrane protein</topology>
    </subcellularLocation>
</comment>
<dbReference type="Proteomes" id="UP000244892">
    <property type="component" value="Chromosome"/>
</dbReference>
<feature type="region of interest" description="Disordered" evidence="6">
    <location>
        <begin position="1"/>
        <end position="31"/>
    </location>
</feature>
<evidence type="ECO:0000256" key="2">
    <source>
        <dbReference type="ARBA" id="ARBA00022475"/>
    </source>
</evidence>
<keyword evidence="5 7" id="KW-0472">Membrane</keyword>
<proteinExistence type="predicted"/>
<dbReference type="Pfam" id="PF03899">
    <property type="entry name" value="ATP-synt_I"/>
    <property type="match status" value="1"/>
</dbReference>
<keyword evidence="3 7" id="KW-0812">Transmembrane</keyword>
<keyword evidence="2" id="KW-1003">Cell membrane</keyword>
<evidence type="ECO:0000313" key="9">
    <source>
        <dbReference type="Proteomes" id="UP000244892"/>
    </source>
</evidence>
<feature type="transmembrane region" description="Helical" evidence="7">
    <location>
        <begin position="79"/>
        <end position="98"/>
    </location>
</feature>
<evidence type="ECO:0000256" key="4">
    <source>
        <dbReference type="ARBA" id="ARBA00022989"/>
    </source>
</evidence>
<dbReference type="InterPro" id="IPR005598">
    <property type="entry name" value="ATP_synth_I"/>
</dbReference>
<feature type="compositionally biased region" description="Acidic residues" evidence="6">
    <location>
        <begin position="20"/>
        <end position="29"/>
    </location>
</feature>
<organism evidence="8 9">
    <name type="scientific">Aquabacterium olei</name>
    <dbReference type="NCBI Taxonomy" id="1296669"/>
    <lineage>
        <taxon>Bacteria</taxon>
        <taxon>Pseudomonadati</taxon>
        <taxon>Pseudomonadota</taxon>
        <taxon>Betaproteobacteria</taxon>
        <taxon>Burkholderiales</taxon>
        <taxon>Aquabacterium</taxon>
    </lineage>
</organism>
<evidence type="ECO:0000256" key="1">
    <source>
        <dbReference type="ARBA" id="ARBA00004651"/>
    </source>
</evidence>
<dbReference type="OrthoDB" id="9154947at2"/>
<accession>A0A2U8FUL0</accession>
<evidence type="ECO:0000256" key="7">
    <source>
        <dbReference type="SAM" id="Phobius"/>
    </source>
</evidence>
<evidence type="ECO:0000313" key="8">
    <source>
        <dbReference type="EMBL" id="AWI54745.1"/>
    </source>
</evidence>
<feature type="transmembrane region" description="Helical" evidence="7">
    <location>
        <begin position="55"/>
        <end position="73"/>
    </location>
</feature>
<feature type="transmembrane region" description="Helical" evidence="7">
    <location>
        <begin position="140"/>
        <end position="161"/>
    </location>
</feature>
<gene>
    <name evidence="8" type="ORF">DEH84_15955</name>
</gene>